<evidence type="ECO:0000313" key="3">
    <source>
        <dbReference type="Proteomes" id="UP000401717"/>
    </source>
</evidence>
<evidence type="ECO:0000313" key="1">
    <source>
        <dbReference type="EMBL" id="GJD58783.1"/>
    </source>
</evidence>
<name>A0A564G4R6_9HYPH</name>
<dbReference type="EMBL" id="CABFVH010000058">
    <property type="protein sequence ID" value="VUF15513.1"/>
    <property type="molecule type" value="Genomic_DNA"/>
</dbReference>
<reference evidence="1" key="3">
    <citation type="submission" date="2021-08" db="EMBL/GenBank/DDBJ databases">
        <authorList>
            <person name="Tani A."/>
            <person name="Ola A."/>
            <person name="Ogura Y."/>
            <person name="Katsura K."/>
            <person name="Hayashi T."/>
        </authorList>
    </citation>
    <scope>NUCLEOTIDE SEQUENCE</scope>
    <source>
        <strain evidence="1">DSM 22415</strain>
    </source>
</reference>
<dbReference type="Proteomes" id="UP001055303">
    <property type="component" value="Unassembled WGS sequence"/>
</dbReference>
<protein>
    <submittedName>
        <fullName evidence="2">Uncharacterized protein</fullName>
    </submittedName>
</protein>
<proteinExistence type="predicted"/>
<reference evidence="1" key="2">
    <citation type="journal article" date="2021" name="Front. Microbiol.">
        <title>Comprehensive Comparative Genomics and Phenotyping of Methylobacterium Species.</title>
        <authorList>
            <person name="Alessa O."/>
            <person name="Ogura Y."/>
            <person name="Fujitani Y."/>
            <person name="Takami H."/>
            <person name="Hayashi T."/>
            <person name="Sahin N."/>
            <person name="Tani A."/>
        </authorList>
    </citation>
    <scope>NUCLEOTIDE SEQUENCE</scope>
    <source>
        <strain evidence="1">DSM 22415</strain>
    </source>
</reference>
<dbReference type="OrthoDB" id="8001662at2"/>
<evidence type="ECO:0000313" key="4">
    <source>
        <dbReference type="Proteomes" id="UP001055303"/>
    </source>
</evidence>
<dbReference type="EMBL" id="BPQI01000168">
    <property type="protein sequence ID" value="GJD58783.1"/>
    <property type="molecule type" value="Genomic_DNA"/>
</dbReference>
<dbReference type="RefSeq" id="WP_003601495.1">
    <property type="nucleotide sequence ID" value="NZ_BPQI01000168.1"/>
</dbReference>
<sequence length="95" mass="10130">MGMKKAHPIRCRALAARRARPYDPFIDGDIRPRIPGLPSFEPLELVALPAGEAATPPASGMQFDAEGNPTAYVIPLDPPARTRDADLPAVGSFHG</sequence>
<gene>
    <name evidence="1" type="ORF">IFDJLNFL_4706</name>
    <name evidence="2" type="ORF">MTDSW087_05255</name>
</gene>
<organism evidence="2 3">
    <name type="scientific">Methylobacterium dankookense</name>
    <dbReference type="NCBI Taxonomy" id="560405"/>
    <lineage>
        <taxon>Bacteria</taxon>
        <taxon>Pseudomonadati</taxon>
        <taxon>Pseudomonadota</taxon>
        <taxon>Alphaproteobacteria</taxon>
        <taxon>Hyphomicrobiales</taxon>
        <taxon>Methylobacteriaceae</taxon>
        <taxon>Methylobacterium</taxon>
    </lineage>
</organism>
<dbReference type="Proteomes" id="UP000401717">
    <property type="component" value="Unassembled WGS sequence"/>
</dbReference>
<reference evidence="2 3" key="1">
    <citation type="submission" date="2019-06" db="EMBL/GenBank/DDBJ databases">
        <authorList>
            <person name="Rodrigo-Torres L."/>
            <person name="Arahal R. D."/>
            <person name="Lucena T."/>
        </authorList>
    </citation>
    <scope>NUCLEOTIDE SEQUENCE [LARGE SCALE GENOMIC DNA]</scope>
    <source>
        <strain evidence="2 3">SW08-7</strain>
    </source>
</reference>
<accession>A0A564G4R6</accession>
<dbReference type="AlphaFoldDB" id="A0A564G4R6"/>
<keyword evidence="4" id="KW-1185">Reference proteome</keyword>
<evidence type="ECO:0000313" key="2">
    <source>
        <dbReference type="EMBL" id="VUF15513.1"/>
    </source>
</evidence>